<keyword evidence="2" id="KW-0812">Transmembrane</keyword>
<feature type="coiled-coil region" evidence="1">
    <location>
        <begin position="191"/>
        <end position="218"/>
    </location>
</feature>
<protein>
    <submittedName>
        <fullName evidence="4">DUF418 domain-containing protein</fullName>
    </submittedName>
</protein>
<feature type="transmembrane region" description="Helical" evidence="2">
    <location>
        <begin position="273"/>
        <end position="292"/>
    </location>
</feature>
<dbReference type="AlphaFoldDB" id="A0A369VYK7"/>
<evidence type="ECO:0000259" key="3">
    <source>
        <dbReference type="Pfam" id="PF04235"/>
    </source>
</evidence>
<feature type="transmembrane region" description="Helical" evidence="2">
    <location>
        <begin position="376"/>
        <end position="399"/>
    </location>
</feature>
<evidence type="ECO:0000313" key="4">
    <source>
        <dbReference type="EMBL" id="RDE07398.1"/>
    </source>
</evidence>
<dbReference type="OrthoDB" id="9807744at2"/>
<dbReference type="Pfam" id="PF04235">
    <property type="entry name" value="DUF418"/>
    <property type="match status" value="1"/>
</dbReference>
<feature type="transmembrane region" description="Helical" evidence="2">
    <location>
        <begin position="146"/>
        <end position="170"/>
    </location>
</feature>
<dbReference type="PANTHER" id="PTHR30590">
    <property type="entry name" value="INNER MEMBRANE PROTEIN"/>
    <property type="match status" value="1"/>
</dbReference>
<dbReference type="Proteomes" id="UP000253918">
    <property type="component" value="Unassembled WGS sequence"/>
</dbReference>
<gene>
    <name evidence="4" type="ORF">DVW87_00580</name>
</gene>
<name>A0A369VYK7_9SPHN</name>
<reference evidence="4 5" key="1">
    <citation type="submission" date="2018-07" db="EMBL/GenBank/DDBJ databases">
        <title>a novel species of Sphingomonas isolated from the rhizosphere soil of Araceae plant.</title>
        <authorList>
            <person name="Zhiyong W."/>
            <person name="Qinglan Z."/>
            <person name="Zhiwei F."/>
            <person name="Ding X."/>
            <person name="Gejiao W."/>
            <person name="Shixue Z."/>
        </authorList>
    </citation>
    <scope>NUCLEOTIDE SEQUENCE [LARGE SCALE GENOMIC DNA]</scope>
    <source>
        <strain evidence="4 5">WZY 27</strain>
    </source>
</reference>
<keyword evidence="2" id="KW-0472">Membrane</keyword>
<feature type="transmembrane region" description="Helical" evidence="2">
    <location>
        <begin position="341"/>
        <end position="364"/>
    </location>
</feature>
<feature type="transmembrane region" description="Helical" evidence="2">
    <location>
        <begin position="109"/>
        <end position="126"/>
    </location>
</feature>
<feature type="transmembrane region" description="Helical" evidence="2">
    <location>
        <begin position="25"/>
        <end position="47"/>
    </location>
</feature>
<dbReference type="InterPro" id="IPR007349">
    <property type="entry name" value="DUF418"/>
</dbReference>
<proteinExistence type="predicted"/>
<dbReference type="PANTHER" id="PTHR30590:SF2">
    <property type="entry name" value="INNER MEMBRANE PROTEIN"/>
    <property type="match status" value="1"/>
</dbReference>
<keyword evidence="5" id="KW-1185">Reference proteome</keyword>
<sequence length="423" mass="46349">MAPLASSTEPDGASRQASLDVLRGLAILAILFLNISDMGGAIAAAASDLRHFGWSTADRSVWAFREIFLASTGRGLLEMLFGAGMVILTDRAAARMDAARVLGGYAWRNLVLLGLGLVHVFVLLWPGDILHTYALAALAAMWFRRATVSVLLMTGLFMATLQLVAGAPVLMQEKARTERIARLEARGAVTVEVARARREAAEKQVAATREIAEEDRARSGTPASWAVMAWQQFLRWQAEGLELQWIWEAASAMLIGAALFRLGVLQGQSPPRVYWLLLAIGYGLGLTLRACGADAAMQPVPPPNVLWIAGEWARLLVTLGHLAAVHLLLRTRTGTGVLLPFAAAGRVALSIYVAQSLICLWVLFPPWGLAWYGRLGWAEMMLLALAVDAMLLGVAILYVRRWRIGPVEWAWRSLVERRRLSWR</sequence>
<feature type="transmembrane region" description="Helical" evidence="2">
    <location>
        <begin position="67"/>
        <end position="88"/>
    </location>
</feature>
<feature type="domain" description="DUF418" evidence="3">
    <location>
        <begin position="259"/>
        <end position="416"/>
    </location>
</feature>
<evidence type="ECO:0000256" key="2">
    <source>
        <dbReference type="SAM" id="Phobius"/>
    </source>
</evidence>
<feature type="transmembrane region" description="Helical" evidence="2">
    <location>
        <begin position="312"/>
        <end position="329"/>
    </location>
</feature>
<keyword evidence="1" id="KW-0175">Coiled coil</keyword>
<dbReference type="InterPro" id="IPR052529">
    <property type="entry name" value="Bact_Transport_Assoc"/>
</dbReference>
<dbReference type="EMBL" id="QQNB01000001">
    <property type="protein sequence ID" value="RDE07398.1"/>
    <property type="molecule type" value="Genomic_DNA"/>
</dbReference>
<comment type="caution">
    <text evidence="4">The sequence shown here is derived from an EMBL/GenBank/DDBJ whole genome shotgun (WGS) entry which is preliminary data.</text>
</comment>
<accession>A0A369VYK7</accession>
<keyword evidence="2" id="KW-1133">Transmembrane helix</keyword>
<evidence type="ECO:0000256" key="1">
    <source>
        <dbReference type="SAM" id="Coils"/>
    </source>
</evidence>
<evidence type="ECO:0000313" key="5">
    <source>
        <dbReference type="Proteomes" id="UP000253918"/>
    </source>
</evidence>
<organism evidence="4 5">
    <name type="scientific">Sphingomonas aracearum</name>
    <dbReference type="NCBI Taxonomy" id="2283317"/>
    <lineage>
        <taxon>Bacteria</taxon>
        <taxon>Pseudomonadati</taxon>
        <taxon>Pseudomonadota</taxon>
        <taxon>Alphaproteobacteria</taxon>
        <taxon>Sphingomonadales</taxon>
        <taxon>Sphingomonadaceae</taxon>
        <taxon>Sphingomonas</taxon>
    </lineage>
</organism>